<dbReference type="SUPFAM" id="SSF52540">
    <property type="entry name" value="P-loop containing nucleoside triphosphate hydrolases"/>
    <property type="match status" value="1"/>
</dbReference>
<dbReference type="RefSeq" id="WP_130458333.1">
    <property type="nucleotide sequence ID" value="NZ_SHKM01000001.1"/>
</dbReference>
<feature type="domain" description="Lon proteolytic" evidence="4">
    <location>
        <begin position="572"/>
        <end position="767"/>
    </location>
</feature>
<keyword evidence="6" id="KW-1185">Reference proteome</keyword>
<dbReference type="InterPro" id="IPR046844">
    <property type="entry name" value="Lon-like_helical"/>
</dbReference>
<comment type="similarity">
    <text evidence="2">Belongs to the peptidase S16 family.</text>
</comment>
<evidence type="ECO:0000256" key="3">
    <source>
        <dbReference type="SAM" id="MobiDB-lite"/>
    </source>
</evidence>
<dbReference type="Gene3D" id="3.30.230.10">
    <property type="match status" value="1"/>
</dbReference>
<dbReference type="PROSITE" id="PS51786">
    <property type="entry name" value="LON_PROTEOLYTIC"/>
    <property type="match status" value="1"/>
</dbReference>
<gene>
    <name evidence="5" type="ORF">EV678_0417</name>
</gene>
<dbReference type="Pfam" id="PF20437">
    <property type="entry name" value="LonC_helical"/>
    <property type="match status" value="1"/>
</dbReference>
<dbReference type="Pfam" id="PF05362">
    <property type="entry name" value="Lon_C"/>
    <property type="match status" value="1"/>
</dbReference>
<dbReference type="EC" id="3.4.21.53" evidence="2"/>
<dbReference type="Gene3D" id="3.40.50.300">
    <property type="entry name" value="P-loop containing nucleotide triphosphate hydrolases"/>
    <property type="match status" value="2"/>
</dbReference>
<sequence length="841" mass="92637">MTDFRQNPCRLPPERLFTPCPESLLEFATTAELDDLAEEFAHPRAVEALSFGLDIPRHGYNLFVLGEPGSGRHALVHRVLDTQFRHRGNGDAAWDWCYVHNFQEPTRPRLLRLPAGRGSKLREDMQNFVSGLAPALTAAFESDDYRRRLNALESEAKKREDTALRTLGREAMSKGVALLSTEEGFTFVPAKSEDETMSEEEYDALPKERQEELDAIIESYEPRLQDLVSQFPRWQRELQAKVKDISREALRLAVGHEIEELKPAYADLAEVSAFLDAVLHDVVETGDNLRESQKGEGEMETLLFSGSISLQRYLVNLLVDNSGTSGRPVVCESLPTFQNLLGRVEHTAHMGMWVSNFTLIRAGALHRANGGALVLDAGKLLTQPYAWEGLKRALQAERLRLESPEDLFGLQSTQQLEPEPMPLDVKVVLVGDRNTYYLLSEMDPEFGALFKVAADLENDVVRGPENALLYARLLATLARRDQLRALTRAATAWAIERAARLAEDSRKLTTRTRVLADLLREADWMAEKDGAPDIDRQHLERALAAQVRRADRVRERQQEAILNGEFMIATEGMEIGQINGLAAIDMGELTFAHPMRVTAAVRMGDGDVMDIERETELGGPLHSKGMLILSGFLSNRFGRLVPLSVNASLVFEQSYGEVDGDSASLAELCALLSAIGMLPLHQSLAMTGSLNQLGQVQPIGAVNEKIEGFFDICQARGLTGKQGVIIPAANVSHLMLRADVVAAVRRGDFHVFAVRHVDEAMALLTGLPAGTPDAKGEVAPDSVSGKVATQLMELAQQRHGPPEKPKAPRRSKAKESPAKPKPGKEPVEDVAGHGERGAGEA</sequence>
<evidence type="ECO:0000256" key="1">
    <source>
        <dbReference type="ARBA" id="ARBA00022670"/>
    </source>
</evidence>
<feature type="region of interest" description="Disordered" evidence="3">
    <location>
        <begin position="789"/>
        <end position="841"/>
    </location>
</feature>
<keyword evidence="2" id="KW-0378">Hydrolase</keyword>
<dbReference type="Proteomes" id="UP000292136">
    <property type="component" value="Unassembled WGS sequence"/>
</dbReference>
<name>A0ABY0IUL3_9RHOO</name>
<dbReference type="PANTHER" id="PTHR10046">
    <property type="entry name" value="ATP DEPENDENT LON PROTEASE FAMILY MEMBER"/>
    <property type="match status" value="1"/>
</dbReference>
<dbReference type="EMBL" id="SHKM01000001">
    <property type="protein sequence ID" value="RZT89624.1"/>
    <property type="molecule type" value="Genomic_DNA"/>
</dbReference>
<evidence type="ECO:0000259" key="4">
    <source>
        <dbReference type="PROSITE" id="PS51786"/>
    </source>
</evidence>
<feature type="active site" evidence="2">
    <location>
        <position position="705"/>
    </location>
</feature>
<feature type="active site" evidence="2">
    <location>
        <position position="662"/>
    </location>
</feature>
<dbReference type="InterPro" id="IPR008269">
    <property type="entry name" value="Lon_proteolytic"/>
</dbReference>
<evidence type="ECO:0000313" key="6">
    <source>
        <dbReference type="Proteomes" id="UP000292136"/>
    </source>
</evidence>
<reference evidence="5 6" key="1">
    <citation type="submission" date="2019-02" db="EMBL/GenBank/DDBJ databases">
        <title>Genomic Encyclopedia of Type Strains, Phase IV (KMG-IV): sequencing the most valuable type-strain genomes for metagenomic binning, comparative biology and taxonomic classification.</title>
        <authorList>
            <person name="Goeker M."/>
        </authorList>
    </citation>
    <scope>NUCLEOTIDE SEQUENCE [LARGE SCALE GENOMIC DNA]</scope>
    <source>
        <strain evidence="5 6">DSM 21223</strain>
    </source>
</reference>
<dbReference type="SUPFAM" id="SSF54211">
    <property type="entry name" value="Ribosomal protein S5 domain 2-like"/>
    <property type="match status" value="1"/>
</dbReference>
<dbReference type="InterPro" id="IPR027417">
    <property type="entry name" value="P-loop_NTPase"/>
</dbReference>
<dbReference type="InterPro" id="IPR014721">
    <property type="entry name" value="Ribsml_uS5_D2-typ_fold_subgr"/>
</dbReference>
<organism evidence="5 6">
    <name type="scientific">Azospira oryzae</name>
    <dbReference type="NCBI Taxonomy" id="146939"/>
    <lineage>
        <taxon>Bacteria</taxon>
        <taxon>Pseudomonadati</taxon>
        <taxon>Pseudomonadota</taxon>
        <taxon>Betaproteobacteria</taxon>
        <taxon>Rhodocyclales</taxon>
        <taxon>Rhodocyclaceae</taxon>
        <taxon>Azospira</taxon>
    </lineage>
</organism>
<accession>A0ABY0IUL3</accession>
<dbReference type="InterPro" id="IPR041699">
    <property type="entry name" value="AAA_32"/>
</dbReference>
<protein>
    <recommendedName>
        <fullName evidence="2">endopeptidase La</fullName>
        <ecNumber evidence="2">3.4.21.53</ecNumber>
    </recommendedName>
</protein>
<dbReference type="InterPro" id="IPR027065">
    <property type="entry name" value="Lon_Prtase"/>
</dbReference>
<evidence type="ECO:0000313" key="5">
    <source>
        <dbReference type="EMBL" id="RZT89624.1"/>
    </source>
</evidence>
<dbReference type="Pfam" id="PF13654">
    <property type="entry name" value="AAA_32"/>
    <property type="match status" value="1"/>
</dbReference>
<evidence type="ECO:0000256" key="2">
    <source>
        <dbReference type="PROSITE-ProRule" id="PRU01122"/>
    </source>
</evidence>
<dbReference type="Pfam" id="PF20436">
    <property type="entry name" value="LonB_AAA-LID"/>
    <property type="match status" value="1"/>
</dbReference>
<feature type="compositionally biased region" description="Basic and acidic residues" evidence="3">
    <location>
        <begin position="813"/>
        <end position="841"/>
    </location>
</feature>
<dbReference type="InterPro" id="IPR020568">
    <property type="entry name" value="Ribosomal_Su5_D2-typ_SF"/>
</dbReference>
<dbReference type="GO" id="GO:0006508">
    <property type="term" value="P:proteolysis"/>
    <property type="evidence" value="ECO:0007669"/>
    <property type="project" value="UniProtKB-KW"/>
</dbReference>
<dbReference type="PRINTS" id="PR00830">
    <property type="entry name" value="ENDOLAPTASE"/>
</dbReference>
<dbReference type="InterPro" id="IPR046843">
    <property type="entry name" value="LonB_AAA-LID"/>
</dbReference>
<comment type="caution">
    <text evidence="5">The sequence shown here is derived from an EMBL/GenBank/DDBJ whole genome shotgun (WGS) entry which is preliminary data.</text>
</comment>
<keyword evidence="1 2" id="KW-0645">Protease</keyword>
<comment type="catalytic activity">
    <reaction evidence="2">
        <text>Hydrolysis of proteins in presence of ATP.</text>
        <dbReference type="EC" id="3.4.21.53"/>
    </reaction>
</comment>
<dbReference type="Gene3D" id="1.10.8.60">
    <property type="match status" value="1"/>
</dbReference>
<proteinExistence type="inferred from homology"/>
<dbReference type="GO" id="GO:0008233">
    <property type="term" value="F:peptidase activity"/>
    <property type="evidence" value="ECO:0007669"/>
    <property type="project" value="UniProtKB-KW"/>
</dbReference>
<keyword evidence="2" id="KW-0720">Serine protease</keyword>